<evidence type="ECO:0000256" key="12">
    <source>
        <dbReference type="PROSITE-ProRule" id="PRU00169"/>
    </source>
</evidence>
<evidence type="ECO:0000256" key="13">
    <source>
        <dbReference type="SAM" id="Phobius"/>
    </source>
</evidence>
<dbReference type="PANTHER" id="PTHR43047">
    <property type="entry name" value="TWO-COMPONENT HISTIDINE PROTEIN KINASE"/>
    <property type="match status" value="1"/>
</dbReference>
<dbReference type="GO" id="GO:0005524">
    <property type="term" value="F:ATP binding"/>
    <property type="evidence" value="ECO:0007669"/>
    <property type="project" value="UniProtKB-KW"/>
</dbReference>
<dbReference type="PANTHER" id="PTHR43047:SF72">
    <property type="entry name" value="OSMOSENSING HISTIDINE PROTEIN KINASE SLN1"/>
    <property type="match status" value="1"/>
</dbReference>
<dbReference type="SUPFAM" id="SSF55781">
    <property type="entry name" value="GAF domain-like"/>
    <property type="match status" value="1"/>
</dbReference>
<feature type="transmembrane region" description="Helical" evidence="13">
    <location>
        <begin position="56"/>
        <end position="79"/>
    </location>
</feature>
<evidence type="ECO:0000256" key="5">
    <source>
        <dbReference type="ARBA" id="ARBA00022553"/>
    </source>
</evidence>
<dbReference type="Pfam" id="PF02518">
    <property type="entry name" value="HATPase_c"/>
    <property type="match status" value="1"/>
</dbReference>
<dbReference type="InterPro" id="IPR003661">
    <property type="entry name" value="HisK_dim/P_dom"/>
</dbReference>
<keyword evidence="7" id="KW-0547">Nucleotide-binding</keyword>
<comment type="subcellular location">
    <subcellularLocation>
        <location evidence="2">Cell membrane</location>
    </subcellularLocation>
</comment>
<dbReference type="InterPro" id="IPR036097">
    <property type="entry name" value="HisK_dim/P_sf"/>
</dbReference>
<dbReference type="InterPro" id="IPR001789">
    <property type="entry name" value="Sig_transdc_resp-reg_receiver"/>
</dbReference>
<keyword evidence="13" id="KW-0812">Transmembrane</keyword>
<keyword evidence="11 13" id="KW-0472">Membrane</keyword>
<dbReference type="GO" id="GO:0000155">
    <property type="term" value="F:phosphorelay sensor kinase activity"/>
    <property type="evidence" value="ECO:0007669"/>
    <property type="project" value="InterPro"/>
</dbReference>
<sequence>MIFVVAGLFLLVFVRAVTGYVRTGDRLHAATILVFLSVGTLYFLQVARVFVVLPEWISVAALVLLLGQPVFTLRLVALVRPLSPYVTGSWIAAWIAVGGAVVLTYPLTDAMAVVFVGYFVLGEAVAAAFLAGEVRRRAGAPRVRLSAAAIATGLFALGMFLAGAGRYAGDAAQSFAVASRLVALGSAVGYLVAFVPPRFLRQQWSARTAYLLMTRLLEQSTGTPEETWARFARLGTEAVDADLAVVVSLPAAGRPEALVVAGTTRDELEPAELAMVLEYADSPGPTRVGERRHGHFVTRVPLTLHSGQAGVLVLLAVRPSLFTVDDITLLGDLGRQAAVIAERSQLTTELRGVVEQLRAANHAKSDFVAAMSHELRTPLNAIIGFSELMRDEEPTDDDRRQVPTEWIENVYSSGRHLLGLINDVLDLAKVEAGRIDLRPEPLTVDAAVHEAAAPLRPLVDAKGLTLSVGVPELTVRADRLRLRQMITNLLSNAIKFTPEGGTITISAHDGDGAVHLSVADTGPGIAEADQRRIFEEFQQVGDAGSRASGTGLGLALTSRLAQAHGGGVEVESTLGAGSTFTLNLPTAPVPDPTGPATHGGILIIEDDPAAASLLRTYLQAAGYQTIITANGGDGLTAARNTAPDVILLDVLLPGLDGWGVLRQLKEDPVLRHIPVVMVSVVEERELGLSLGAVDFFVKPVDRQALLGWLDRRGLIPLPPGARTRVLVVDSDPTGRTAVEGALADQGLIVFTATSGAEALRLARDTRFDLILSELIGPDLDGFSLIAALNEDKRTRDVPVVILADELSAEDKARLGDRILGVLPRAGLAPTDLRAWLDRSMLSGVKQ</sequence>
<keyword evidence="13" id="KW-1133">Transmembrane helix</keyword>
<evidence type="ECO:0000259" key="14">
    <source>
        <dbReference type="PROSITE" id="PS50109"/>
    </source>
</evidence>
<evidence type="ECO:0000256" key="9">
    <source>
        <dbReference type="ARBA" id="ARBA00022840"/>
    </source>
</evidence>
<feature type="transmembrane region" description="Helical" evidence="13">
    <location>
        <begin position="112"/>
        <end position="131"/>
    </location>
</feature>
<dbReference type="PRINTS" id="PR00344">
    <property type="entry name" value="BCTRLSENSOR"/>
</dbReference>
<dbReference type="GO" id="GO:0009927">
    <property type="term" value="F:histidine phosphotransfer kinase activity"/>
    <property type="evidence" value="ECO:0007669"/>
    <property type="project" value="TreeGrafter"/>
</dbReference>
<organism evidence="16 17">
    <name type="scientific">Virgisporangium aliadipatigenens</name>
    <dbReference type="NCBI Taxonomy" id="741659"/>
    <lineage>
        <taxon>Bacteria</taxon>
        <taxon>Bacillati</taxon>
        <taxon>Actinomycetota</taxon>
        <taxon>Actinomycetes</taxon>
        <taxon>Micromonosporales</taxon>
        <taxon>Micromonosporaceae</taxon>
        <taxon>Virgisporangium</taxon>
    </lineage>
</organism>
<comment type="caution">
    <text evidence="16">The sequence shown here is derived from an EMBL/GenBank/DDBJ whole genome shotgun (WGS) entry which is preliminary data.</text>
</comment>
<dbReference type="InterPro" id="IPR005467">
    <property type="entry name" value="His_kinase_dom"/>
</dbReference>
<dbReference type="Pfam" id="PF00512">
    <property type="entry name" value="HisKA"/>
    <property type="match status" value="1"/>
</dbReference>
<feature type="domain" description="Histidine kinase" evidence="14">
    <location>
        <begin position="370"/>
        <end position="588"/>
    </location>
</feature>
<evidence type="ECO:0000256" key="10">
    <source>
        <dbReference type="ARBA" id="ARBA00023012"/>
    </source>
</evidence>
<keyword evidence="4" id="KW-1003">Cell membrane</keyword>
<dbReference type="FunFam" id="3.30.565.10:FF:000023">
    <property type="entry name" value="PAS domain-containing sensor histidine kinase"/>
    <property type="match status" value="1"/>
</dbReference>
<name>A0A8J3YI36_9ACTN</name>
<dbReference type="EMBL" id="BOPF01000008">
    <property type="protein sequence ID" value="GIJ45649.1"/>
    <property type="molecule type" value="Genomic_DNA"/>
</dbReference>
<feature type="domain" description="Response regulatory" evidence="15">
    <location>
        <begin position="724"/>
        <end position="839"/>
    </location>
</feature>
<keyword evidence="5 12" id="KW-0597">Phosphoprotein</keyword>
<dbReference type="SUPFAM" id="SSF52172">
    <property type="entry name" value="CheY-like"/>
    <property type="match status" value="2"/>
</dbReference>
<feature type="transmembrane region" description="Helical" evidence="13">
    <location>
        <begin position="85"/>
        <end position="105"/>
    </location>
</feature>
<feature type="domain" description="Response regulatory" evidence="15">
    <location>
        <begin position="600"/>
        <end position="713"/>
    </location>
</feature>
<evidence type="ECO:0000256" key="1">
    <source>
        <dbReference type="ARBA" id="ARBA00000085"/>
    </source>
</evidence>
<keyword evidence="6" id="KW-0808">Transferase</keyword>
<proteinExistence type="predicted"/>
<keyword evidence="17" id="KW-1185">Reference proteome</keyword>
<evidence type="ECO:0000256" key="3">
    <source>
        <dbReference type="ARBA" id="ARBA00012438"/>
    </source>
</evidence>
<dbReference type="SUPFAM" id="SSF55874">
    <property type="entry name" value="ATPase domain of HSP90 chaperone/DNA topoisomerase II/histidine kinase"/>
    <property type="match status" value="1"/>
</dbReference>
<dbReference type="CDD" id="cd00156">
    <property type="entry name" value="REC"/>
    <property type="match status" value="1"/>
</dbReference>
<dbReference type="Gene3D" id="3.40.50.2300">
    <property type="match status" value="2"/>
</dbReference>
<keyword evidence="9" id="KW-0067">ATP-binding</keyword>
<feature type="transmembrane region" description="Helical" evidence="13">
    <location>
        <begin position="143"/>
        <end position="163"/>
    </location>
</feature>
<evidence type="ECO:0000313" key="17">
    <source>
        <dbReference type="Proteomes" id="UP000619260"/>
    </source>
</evidence>
<gene>
    <name evidence="16" type="ORF">Val02_25350</name>
</gene>
<dbReference type="InterPro" id="IPR004358">
    <property type="entry name" value="Sig_transdc_His_kin-like_C"/>
</dbReference>
<dbReference type="EC" id="2.7.13.3" evidence="3"/>
<feature type="modified residue" description="4-aspartylphosphate" evidence="12">
    <location>
        <position position="649"/>
    </location>
</feature>
<dbReference type="AlphaFoldDB" id="A0A8J3YI36"/>
<evidence type="ECO:0000313" key="16">
    <source>
        <dbReference type="EMBL" id="GIJ45649.1"/>
    </source>
</evidence>
<evidence type="ECO:0000256" key="4">
    <source>
        <dbReference type="ARBA" id="ARBA00022475"/>
    </source>
</evidence>
<dbReference type="InterPro" id="IPR003594">
    <property type="entry name" value="HATPase_dom"/>
</dbReference>
<evidence type="ECO:0000256" key="6">
    <source>
        <dbReference type="ARBA" id="ARBA00022679"/>
    </source>
</evidence>
<dbReference type="SMART" id="SM00387">
    <property type="entry name" value="HATPase_c"/>
    <property type="match status" value="1"/>
</dbReference>
<dbReference type="CDD" id="cd00082">
    <property type="entry name" value="HisKA"/>
    <property type="match status" value="1"/>
</dbReference>
<dbReference type="Proteomes" id="UP000619260">
    <property type="component" value="Unassembled WGS sequence"/>
</dbReference>
<dbReference type="InterPro" id="IPR036890">
    <property type="entry name" value="HATPase_C_sf"/>
</dbReference>
<keyword evidence="10" id="KW-0902">Two-component regulatory system</keyword>
<dbReference type="InterPro" id="IPR011006">
    <property type="entry name" value="CheY-like_superfamily"/>
</dbReference>
<dbReference type="SMART" id="SM00388">
    <property type="entry name" value="HisKA"/>
    <property type="match status" value="1"/>
</dbReference>
<feature type="transmembrane region" description="Helical" evidence="13">
    <location>
        <begin position="175"/>
        <end position="195"/>
    </location>
</feature>
<feature type="transmembrane region" description="Helical" evidence="13">
    <location>
        <begin position="26"/>
        <end position="44"/>
    </location>
</feature>
<dbReference type="SMART" id="SM00448">
    <property type="entry name" value="REC"/>
    <property type="match status" value="2"/>
</dbReference>
<evidence type="ECO:0000259" key="15">
    <source>
        <dbReference type="PROSITE" id="PS50110"/>
    </source>
</evidence>
<reference evidence="16" key="1">
    <citation type="submission" date="2021-01" db="EMBL/GenBank/DDBJ databases">
        <title>Whole genome shotgun sequence of Virgisporangium aliadipatigenens NBRC 105644.</title>
        <authorList>
            <person name="Komaki H."/>
            <person name="Tamura T."/>
        </authorList>
    </citation>
    <scope>NUCLEOTIDE SEQUENCE</scope>
    <source>
        <strain evidence="16">NBRC 105644</strain>
    </source>
</reference>
<comment type="caution">
    <text evidence="12">Lacks conserved residue(s) required for the propagation of feature annotation.</text>
</comment>
<protein>
    <recommendedName>
        <fullName evidence="3">histidine kinase</fullName>
        <ecNumber evidence="3">2.7.13.3</ecNumber>
    </recommendedName>
</protein>
<accession>A0A8J3YI36</accession>
<keyword evidence="8" id="KW-0418">Kinase</keyword>
<dbReference type="GO" id="GO:0005886">
    <property type="term" value="C:plasma membrane"/>
    <property type="evidence" value="ECO:0007669"/>
    <property type="project" value="UniProtKB-SubCell"/>
</dbReference>
<dbReference type="Gene3D" id="1.10.287.130">
    <property type="match status" value="1"/>
</dbReference>
<dbReference type="Gene3D" id="3.30.565.10">
    <property type="entry name" value="Histidine kinase-like ATPase, C-terminal domain"/>
    <property type="match status" value="1"/>
</dbReference>
<dbReference type="CDD" id="cd16922">
    <property type="entry name" value="HATPase_EvgS-ArcB-TorS-like"/>
    <property type="match status" value="1"/>
</dbReference>
<dbReference type="Pfam" id="PF00072">
    <property type="entry name" value="Response_reg"/>
    <property type="match status" value="2"/>
</dbReference>
<evidence type="ECO:0000256" key="11">
    <source>
        <dbReference type="ARBA" id="ARBA00023136"/>
    </source>
</evidence>
<evidence type="ECO:0000256" key="2">
    <source>
        <dbReference type="ARBA" id="ARBA00004236"/>
    </source>
</evidence>
<evidence type="ECO:0000256" key="7">
    <source>
        <dbReference type="ARBA" id="ARBA00022741"/>
    </source>
</evidence>
<dbReference type="PROSITE" id="PS50110">
    <property type="entry name" value="RESPONSE_REGULATORY"/>
    <property type="match status" value="2"/>
</dbReference>
<dbReference type="SUPFAM" id="SSF47384">
    <property type="entry name" value="Homodimeric domain of signal transducing histidine kinase"/>
    <property type="match status" value="1"/>
</dbReference>
<dbReference type="PROSITE" id="PS50109">
    <property type="entry name" value="HIS_KIN"/>
    <property type="match status" value="1"/>
</dbReference>
<evidence type="ECO:0000256" key="8">
    <source>
        <dbReference type="ARBA" id="ARBA00022777"/>
    </source>
</evidence>
<comment type="catalytic activity">
    <reaction evidence="1">
        <text>ATP + protein L-histidine = ADP + protein N-phospho-L-histidine.</text>
        <dbReference type="EC" id="2.7.13.3"/>
    </reaction>
</comment>